<dbReference type="EMBL" id="JANPWB010000011">
    <property type="protein sequence ID" value="KAJ1126430.1"/>
    <property type="molecule type" value="Genomic_DNA"/>
</dbReference>
<dbReference type="AlphaFoldDB" id="A0AAV7PH60"/>
<keyword evidence="2" id="KW-1185">Reference proteome</keyword>
<accession>A0AAV7PH60</accession>
<protein>
    <submittedName>
        <fullName evidence="1">Uncharacterized protein</fullName>
    </submittedName>
</protein>
<proteinExistence type="predicted"/>
<organism evidence="1 2">
    <name type="scientific">Pleurodeles waltl</name>
    <name type="common">Iberian ribbed newt</name>
    <dbReference type="NCBI Taxonomy" id="8319"/>
    <lineage>
        <taxon>Eukaryota</taxon>
        <taxon>Metazoa</taxon>
        <taxon>Chordata</taxon>
        <taxon>Craniata</taxon>
        <taxon>Vertebrata</taxon>
        <taxon>Euteleostomi</taxon>
        <taxon>Amphibia</taxon>
        <taxon>Batrachia</taxon>
        <taxon>Caudata</taxon>
        <taxon>Salamandroidea</taxon>
        <taxon>Salamandridae</taxon>
        <taxon>Pleurodelinae</taxon>
        <taxon>Pleurodeles</taxon>
    </lineage>
</organism>
<gene>
    <name evidence="1" type="ORF">NDU88_004837</name>
</gene>
<dbReference type="Proteomes" id="UP001066276">
    <property type="component" value="Chromosome 7"/>
</dbReference>
<name>A0AAV7PH60_PLEWA</name>
<sequence>MAAVTISLEKRVLAESGTWGFLACRPEENQSGSRLEARRKVRGCERALADHRHIEGADKIADTGRCAEELLSRGRNVLVSALRNRVLLDERAGEAIDLMSWRLRASRKPNSF</sequence>
<evidence type="ECO:0000313" key="1">
    <source>
        <dbReference type="EMBL" id="KAJ1126430.1"/>
    </source>
</evidence>
<reference evidence="1" key="1">
    <citation type="journal article" date="2022" name="bioRxiv">
        <title>Sequencing and chromosome-scale assembly of the giantPleurodeles waltlgenome.</title>
        <authorList>
            <person name="Brown T."/>
            <person name="Elewa A."/>
            <person name="Iarovenko S."/>
            <person name="Subramanian E."/>
            <person name="Araus A.J."/>
            <person name="Petzold A."/>
            <person name="Susuki M."/>
            <person name="Suzuki K.-i.T."/>
            <person name="Hayashi T."/>
            <person name="Toyoda A."/>
            <person name="Oliveira C."/>
            <person name="Osipova E."/>
            <person name="Leigh N.D."/>
            <person name="Simon A."/>
            <person name="Yun M.H."/>
        </authorList>
    </citation>
    <scope>NUCLEOTIDE SEQUENCE</scope>
    <source>
        <strain evidence="1">20211129_DDA</strain>
        <tissue evidence="1">Liver</tissue>
    </source>
</reference>
<evidence type="ECO:0000313" key="2">
    <source>
        <dbReference type="Proteomes" id="UP001066276"/>
    </source>
</evidence>
<comment type="caution">
    <text evidence="1">The sequence shown here is derived from an EMBL/GenBank/DDBJ whole genome shotgun (WGS) entry which is preliminary data.</text>
</comment>